<keyword evidence="2" id="KW-1185">Reference proteome</keyword>
<dbReference type="RefSeq" id="WP_221257740.1">
    <property type="nucleotide sequence ID" value="NZ_AP024749.1"/>
</dbReference>
<name>A0ABN6I049_9FLAO</name>
<dbReference type="Proteomes" id="UP000825258">
    <property type="component" value="Chromosome"/>
</dbReference>
<protein>
    <recommendedName>
        <fullName evidence="3">DNA topoisomerase IV</fullName>
    </recommendedName>
</protein>
<dbReference type="EMBL" id="AP024749">
    <property type="protein sequence ID" value="BCY28622.1"/>
    <property type="molecule type" value="Genomic_DNA"/>
</dbReference>
<evidence type="ECO:0000313" key="2">
    <source>
        <dbReference type="Proteomes" id="UP000825258"/>
    </source>
</evidence>
<sequence>MNKFVLILFLSINLASCYQQERNCSDYKTGKFEFTQEIDGINETSIFERTDSLQIETFRNETDTSSVRWINDCEFILNNLHPKNREEKKGIHIKILSTTNEGYVFEYSYVGNSQKNKGKATKLN</sequence>
<accession>A0ABN6I049</accession>
<reference evidence="1 2" key="1">
    <citation type="submission" date="2021-06" db="EMBL/GenBank/DDBJ databases">
        <title>Whole genome sequences of Flavobacterium sp. KK2020170 and assembly.</title>
        <authorList>
            <person name="Kitahara K."/>
            <person name="Miyoshi S."/>
            <person name="Uesaka K."/>
        </authorList>
    </citation>
    <scope>NUCLEOTIDE SEQUENCE [LARGE SCALE GENOMIC DNA]</scope>
    <source>
        <strain evidence="1 2">KK2020170</strain>
    </source>
</reference>
<proteinExistence type="predicted"/>
<evidence type="ECO:0008006" key="3">
    <source>
        <dbReference type="Google" id="ProtNLM"/>
    </source>
</evidence>
<organism evidence="1 2">
    <name type="scientific">Flavobacterium okayamense</name>
    <dbReference type="NCBI Taxonomy" id="2830782"/>
    <lineage>
        <taxon>Bacteria</taxon>
        <taxon>Pseudomonadati</taxon>
        <taxon>Bacteroidota</taxon>
        <taxon>Flavobacteriia</taxon>
        <taxon>Flavobacteriales</taxon>
        <taxon>Flavobacteriaceae</taxon>
        <taxon>Flavobacterium</taxon>
    </lineage>
</organism>
<gene>
    <name evidence="1" type="ORF">KK2020170_14900</name>
</gene>
<evidence type="ECO:0000313" key="1">
    <source>
        <dbReference type="EMBL" id="BCY28622.1"/>
    </source>
</evidence>